<dbReference type="InterPro" id="IPR050144">
    <property type="entry name" value="AAE_transporter"/>
</dbReference>
<feature type="transmembrane region" description="Helical" evidence="8">
    <location>
        <begin position="65"/>
        <end position="85"/>
    </location>
</feature>
<feature type="transmembrane region" description="Helical" evidence="8">
    <location>
        <begin position="161"/>
        <end position="181"/>
    </location>
</feature>
<dbReference type="Pfam" id="PF02080">
    <property type="entry name" value="TrkA_C"/>
    <property type="match status" value="1"/>
</dbReference>
<name>A0ABZ1BTD9_9FIRM</name>
<comment type="similarity">
    <text evidence="2">Belongs to the AAE transporter (TC 2.A.81) family.</text>
</comment>
<gene>
    <name evidence="10" type="ORF">VLY81_04605</name>
</gene>
<evidence type="ECO:0000313" key="10">
    <source>
        <dbReference type="EMBL" id="WRP15448.1"/>
    </source>
</evidence>
<feature type="domain" description="RCK C-terminal" evidence="9">
    <location>
        <begin position="285"/>
        <end position="368"/>
    </location>
</feature>
<keyword evidence="6 8" id="KW-1133">Transmembrane helix</keyword>
<feature type="transmembrane region" description="Helical" evidence="8">
    <location>
        <begin position="467"/>
        <end position="491"/>
    </location>
</feature>
<dbReference type="InterPro" id="IPR006037">
    <property type="entry name" value="RCK_C"/>
</dbReference>
<evidence type="ECO:0000256" key="2">
    <source>
        <dbReference type="ARBA" id="ARBA00009854"/>
    </source>
</evidence>
<keyword evidence="4" id="KW-1003">Cell membrane</keyword>
<evidence type="ECO:0000256" key="4">
    <source>
        <dbReference type="ARBA" id="ARBA00022475"/>
    </source>
</evidence>
<evidence type="ECO:0000256" key="5">
    <source>
        <dbReference type="ARBA" id="ARBA00022692"/>
    </source>
</evidence>
<dbReference type="NCBIfam" id="TIGR01625">
    <property type="entry name" value="YidE_YbjL_dupl"/>
    <property type="match status" value="2"/>
</dbReference>
<dbReference type="PANTHER" id="PTHR30445">
    <property type="entry name" value="K(+)_H(+) ANTIPORTER SUBUNIT KHTT"/>
    <property type="match status" value="1"/>
</dbReference>
<feature type="transmembrane region" description="Helical" evidence="8">
    <location>
        <begin position="97"/>
        <end position="117"/>
    </location>
</feature>
<dbReference type="PANTHER" id="PTHR30445:SF3">
    <property type="entry name" value="TRANSPORT PROTEIN YIDE-RELATED"/>
    <property type="match status" value="1"/>
</dbReference>
<feature type="transmembrane region" description="Helical" evidence="8">
    <location>
        <begin position="529"/>
        <end position="550"/>
    </location>
</feature>
<feature type="transmembrane region" description="Helical" evidence="8">
    <location>
        <begin position="6"/>
        <end position="29"/>
    </location>
</feature>
<feature type="transmembrane region" description="Helical" evidence="8">
    <location>
        <begin position="443"/>
        <end position="461"/>
    </location>
</feature>
<dbReference type="PROSITE" id="PS51202">
    <property type="entry name" value="RCK_C"/>
    <property type="match status" value="2"/>
</dbReference>
<keyword evidence="5 8" id="KW-0812">Transmembrane</keyword>
<evidence type="ECO:0000256" key="7">
    <source>
        <dbReference type="ARBA" id="ARBA00023136"/>
    </source>
</evidence>
<feature type="transmembrane region" description="Helical" evidence="8">
    <location>
        <begin position="402"/>
        <end position="422"/>
    </location>
</feature>
<dbReference type="Gene3D" id="3.30.70.1450">
    <property type="entry name" value="Regulator of K+ conductance, C-terminal domain"/>
    <property type="match status" value="1"/>
</dbReference>
<sequence>MHAESLVRLLADNPLLLLFVVAGLGYLLGSVRVGRLRLGAAAVLFVGLAVGAVDRRLALPEIVYQFGLVVFVYTMGLSSGPGFVASLRGRGVRDTGFALAVLTLTTALTWGVGRMLGLPPELLAGLYTGSLTHTPALAAVIETLQAAGRDAVALPTLGYSLAYPVGVVGVIGTMAALARLWRVDYREESRRYARASGAPGSDPVTATDVVVTRPEVTDVPVAELWQRLLARPGAGAGRVVASRLTRDGRQQIVTGQTRLALGDVVTLVGAEEDLRQVASRLGEPSAVHPEYDRSQLEMRRIFVSNRQVAGRRLRDLRLQTLFGATVTRVKRGDVDLVPAGDTVLELGDRVRVVAPRDRLPEVARLLGDSFRDLSEIDIPSVSLGVAMGLLVGLVPIPLPGGLTLRLGFAGGPLLVALILGTLGRTGPIVWVQPHNANLTLRQLGLVLFMAGIGTRSGHAFWSTLIQAGPAIVAGAATVTLAFAVGTLVVGYRLLGIPMPLLGGMLAGLQTQPAALAFASDQSGDDLPALGYAAVYPTAMLVKILLAQLLLR</sequence>
<dbReference type="EMBL" id="CP141614">
    <property type="protein sequence ID" value="WRP15448.1"/>
    <property type="molecule type" value="Genomic_DNA"/>
</dbReference>
<evidence type="ECO:0000256" key="1">
    <source>
        <dbReference type="ARBA" id="ARBA00004651"/>
    </source>
</evidence>
<keyword evidence="11" id="KW-1185">Reference proteome</keyword>
<evidence type="ECO:0000313" key="11">
    <source>
        <dbReference type="Proteomes" id="UP001333102"/>
    </source>
</evidence>
<keyword evidence="7 8" id="KW-0472">Membrane</keyword>
<proteinExistence type="inferred from homology"/>
<evidence type="ECO:0000256" key="8">
    <source>
        <dbReference type="SAM" id="Phobius"/>
    </source>
</evidence>
<evidence type="ECO:0000256" key="3">
    <source>
        <dbReference type="ARBA" id="ARBA00022448"/>
    </source>
</evidence>
<evidence type="ECO:0000256" key="6">
    <source>
        <dbReference type="ARBA" id="ARBA00022989"/>
    </source>
</evidence>
<feature type="domain" description="RCK C-terminal" evidence="9">
    <location>
        <begin position="204"/>
        <end position="283"/>
    </location>
</feature>
<feature type="transmembrane region" description="Helical" evidence="8">
    <location>
        <begin position="378"/>
        <end position="396"/>
    </location>
</feature>
<dbReference type="Proteomes" id="UP001333102">
    <property type="component" value="Chromosome"/>
</dbReference>
<keyword evidence="3" id="KW-0813">Transport</keyword>
<reference evidence="11" key="1">
    <citation type="submission" date="2023-12" db="EMBL/GenBank/DDBJ databases">
        <title>Novel isolates from deep terrestrial aquifers shed light on the physiology and ecology of the class Limnochordia.</title>
        <authorList>
            <person name="Karnachuk O.V."/>
            <person name="Lukina A.P."/>
            <person name="Avakyan M.R."/>
            <person name="Kadnikov V."/>
            <person name="Begmatov S."/>
            <person name="Beletsky A.V."/>
            <person name="Mardanov A.V."/>
            <person name="Ravin N.V."/>
        </authorList>
    </citation>
    <scope>NUCLEOTIDE SEQUENCE [LARGE SCALE GENOMIC DNA]</scope>
    <source>
        <strain evidence="11">LN</strain>
    </source>
</reference>
<accession>A0ABZ1BTD9</accession>
<feature type="transmembrane region" description="Helical" evidence="8">
    <location>
        <begin position="36"/>
        <end position="53"/>
    </location>
</feature>
<protein>
    <submittedName>
        <fullName evidence="10">Aspartate:alanine exchanger family transporter</fullName>
    </submittedName>
</protein>
<organism evidence="10 11">
    <name type="scientific">Geochorda subterranea</name>
    <dbReference type="NCBI Taxonomy" id="3109564"/>
    <lineage>
        <taxon>Bacteria</taxon>
        <taxon>Bacillati</taxon>
        <taxon>Bacillota</taxon>
        <taxon>Limnochordia</taxon>
        <taxon>Limnochordales</taxon>
        <taxon>Geochordaceae</taxon>
        <taxon>Geochorda</taxon>
    </lineage>
</organism>
<dbReference type="SUPFAM" id="SSF116726">
    <property type="entry name" value="TrkA C-terminal domain-like"/>
    <property type="match status" value="2"/>
</dbReference>
<comment type="subcellular location">
    <subcellularLocation>
        <location evidence="1">Cell membrane</location>
        <topology evidence="1">Multi-pass membrane protein</topology>
    </subcellularLocation>
</comment>
<dbReference type="Pfam" id="PF06826">
    <property type="entry name" value="Asp-Al_Ex"/>
    <property type="match status" value="2"/>
</dbReference>
<evidence type="ECO:0000259" key="9">
    <source>
        <dbReference type="PROSITE" id="PS51202"/>
    </source>
</evidence>
<feature type="transmembrane region" description="Helical" evidence="8">
    <location>
        <begin position="498"/>
        <end position="517"/>
    </location>
</feature>
<dbReference type="InterPro" id="IPR006512">
    <property type="entry name" value="YidE_YbjL"/>
</dbReference>
<dbReference type="InterPro" id="IPR036721">
    <property type="entry name" value="RCK_C_sf"/>
</dbReference>